<comment type="caution">
    <text evidence="7">The sequence shown here is derived from an EMBL/GenBank/DDBJ whole genome shotgun (WGS) entry which is preliminary data.</text>
</comment>
<organism evidence="7 8">
    <name type="scientific">Scopulibacillus darangshiensis</name>
    <dbReference type="NCBI Taxonomy" id="442528"/>
    <lineage>
        <taxon>Bacteria</taxon>
        <taxon>Bacillati</taxon>
        <taxon>Bacillota</taxon>
        <taxon>Bacilli</taxon>
        <taxon>Bacillales</taxon>
        <taxon>Sporolactobacillaceae</taxon>
        <taxon>Scopulibacillus</taxon>
    </lineage>
</organism>
<keyword evidence="5 6" id="KW-0676">Redox-active center</keyword>
<evidence type="ECO:0000256" key="6">
    <source>
        <dbReference type="HAMAP-Rule" id="MF_00117"/>
    </source>
</evidence>
<dbReference type="PANTHER" id="PTHR30111:SF1">
    <property type="entry name" value="33 KDA CHAPERONIN"/>
    <property type="match status" value="1"/>
</dbReference>
<dbReference type="EMBL" id="SLXK01000035">
    <property type="protein sequence ID" value="TCP22525.1"/>
    <property type="molecule type" value="Genomic_DNA"/>
</dbReference>
<dbReference type="GO" id="GO:0005737">
    <property type="term" value="C:cytoplasm"/>
    <property type="evidence" value="ECO:0007669"/>
    <property type="project" value="UniProtKB-SubCell"/>
</dbReference>
<dbReference type="GO" id="GO:0042026">
    <property type="term" value="P:protein refolding"/>
    <property type="evidence" value="ECO:0007669"/>
    <property type="project" value="TreeGrafter"/>
</dbReference>
<keyword evidence="2 6" id="KW-0862">Zinc</keyword>
<accession>A0A4R2NMJ6</accession>
<gene>
    <name evidence="6" type="primary">hslO</name>
    <name evidence="7" type="ORF">EV207_1351</name>
</gene>
<evidence type="ECO:0000256" key="4">
    <source>
        <dbReference type="ARBA" id="ARBA00023186"/>
    </source>
</evidence>
<feature type="disulfide bond" description="Redox-active" evidence="6">
    <location>
        <begin position="271"/>
        <end position="274"/>
    </location>
</feature>
<evidence type="ECO:0000256" key="3">
    <source>
        <dbReference type="ARBA" id="ARBA00023157"/>
    </source>
</evidence>
<dbReference type="Gene3D" id="3.55.30.10">
    <property type="entry name" value="Hsp33 domain"/>
    <property type="match status" value="1"/>
</dbReference>
<dbReference type="SUPFAM" id="SSF64397">
    <property type="entry name" value="Hsp33 domain"/>
    <property type="match status" value="1"/>
</dbReference>
<dbReference type="InterPro" id="IPR016153">
    <property type="entry name" value="Heat_shock_Hsp33_N"/>
</dbReference>
<comment type="function">
    <text evidence="6">Redox regulated molecular chaperone. Protects both thermally unfolding and oxidatively damaged proteins from irreversible aggregation. Plays an important role in the bacterial defense system toward oxidative stress.</text>
</comment>
<dbReference type="SUPFAM" id="SSF118352">
    <property type="entry name" value="HSP33 redox switch-like"/>
    <property type="match status" value="1"/>
</dbReference>
<dbReference type="Gene3D" id="3.90.1280.10">
    <property type="entry name" value="HSP33 redox switch-like"/>
    <property type="match status" value="1"/>
</dbReference>
<dbReference type="CDD" id="cd00498">
    <property type="entry name" value="Hsp33"/>
    <property type="match status" value="1"/>
</dbReference>
<evidence type="ECO:0000256" key="2">
    <source>
        <dbReference type="ARBA" id="ARBA00022833"/>
    </source>
</evidence>
<sequence>MMSDYLIKALAYDGMLRVQTITSTGMVGEAQRRHYTWPTASAALGRTMTAGTMMGAQLKGDNSLTITIEGGGPIGAIIVDANAKGETRGYVSNPQTHFDLNQYGKLDVARAVGTNGFISVVKDLGLRDNFTGRVPLVSGEIGDDFTYYFARSEQIPSAVGVGVLVNPDNSILAAGGFLIQVLPGAPDDIINEVEKRLSNIPPVSKLIEGGQTPEDLLVTLFGEGNYKIVDKMPIAFECQCSKEKISQAILGLGKDEIKAMIEEDHGAEANCHFCRETYQFSEDELQELYRSLD</sequence>
<dbReference type="NCBIfam" id="NF001033">
    <property type="entry name" value="PRK00114.1"/>
    <property type="match status" value="1"/>
</dbReference>
<dbReference type="GO" id="GO:0044183">
    <property type="term" value="F:protein folding chaperone"/>
    <property type="evidence" value="ECO:0007669"/>
    <property type="project" value="TreeGrafter"/>
</dbReference>
<name>A0A4R2NMJ6_9BACL</name>
<dbReference type="PIRSF" id="PIRSF005261">
    <property type="entry name" value="Heat_shock_Hsp33"/>
    <property type="match status" value="1"/>
</dbReference>
<evidence type="ECO:0000313" key="8">
    <source>
        <dbReference type="Proteomes" id="UP000295416"/>
    </source>
</evidence>
<keyword evidence="8" id="KW-1185">Reference proteome</keyword>
<keyword evidence="3 6" id="KW-1015">Disulfide bond</keyword>
<dbReference type="Pfam" id="PF01430">
    <property type="entry name" value="HSP33"/>
    <property type="match status" value="1"/>
</dbReference>
<dbReference type="HAMAP" id="MF_00117">
    <property type="entry name" value="HslO"/>
    <property type="match status" value="1"/>
</dbReference>
<evidence type="ECO:0000313" key="7">
    <source>
        <dbReference type="EMBL" id="TCP22525.1"/>
    </source>
</evidence>
<dbReference type="Proteomes" id="UP000295416">
    <property type="component" value="Unassembled WGS sequence"/>
</dbReference>
<comment type="similarity">
    <text evidence="6">Belongs to the HSP33 family.</text>
</comment>
<keyword evidence="4 6" id="KW-0143">Chaperone</keyword>
<comment type="PTM">
    <text evidence="6">Under oxidizing conditions two disulfide bonds are formed involving the reactive cysteines. Under reducing conditions zinc is bound to the reactive cysteines and the protein is inactive.</text>
</comment>
<evidence type="ECO:0000256" key="1">
    <source>
        <dbReference type="ARBA" id="ARBA00022490"/>
    </source>
</evidence>
<proteinExistence type="inferred from homology"/>
<reference evidence="7 8" key="1">
    <citation type="submission" date="2019-03" db="EMBL/GenBank/DDBJ databases">
        <title>Genomic Encyclopedia of Type Strains, Phase IV (KMG-IV): sequencing the most valuable type-strain genomes for metagenomic binning, comparative biology and taxonomic classification.</title>
        <authorList>
            <person name="Goeker M."/>
        </authorList>
    </citation>
    <scope>NUCLEOTIDE SEQUENCE [LARGE SCALE GENOMIC DNA]</scope>
    <source>
        <strain evidence="7 8">DSM 19377</strain>
    </source>
</reference>
<dbReference type="InterPro" id="IPR016154">
    <property type="entry name" value="Heat_shock_Hsp33_C"/>
</dbReference>
<dbReference type="GO" id="GO:0051082">
    <property type="term" value="F:unfolded protein binding"/>
    <property type="evidence" value="ECO:0007669"/>
    <property type="project" value="UniProtKB-UniRule"/>
</dbReference>
<feature type="disulfide bond" description="Redox-active" evidence="6">
    <location>
        <begin position="238"/>
        <end position="240"/>
    </location>
</feature>
<dbReference type="InterPro" id="IPR000397">
    <property type="entry name" value="Heat_shock_Hsp33"/>
</dbReference>
<dbReference type="PANTHER" id="PTHR30111">
    <property type="entry name" value="33 KDA CHAPERONIN"/>
    <property type="match status" value="1"/>
</dbReference>
<protein>
    <recommendedName>
        <fullName evidence="6">33 kDa chaperonin</fullName>
    </recommendedName>
    <alternativeName>
        <fullName evidence="6">Heat shock protein 33 homolog</fullName>
        <shortName evidence="6">HSP33</shortName>
    </alternativeName>
</protein>
<evidence type="ECO:0000256" key="5">
    <source>
        <dbReference type="ARBA" id="ARBA00023284"/>
    </source>
</evidence>
<comment type="subcellular location">
    <subcellularLocation>
        <location evidence="6">Cytoplasm</location>
    </subcellularLocation>
</comment>
<keyword evidence="1 6" id="KW-0963">Cytoplasm</keyword>
<dbReference type="AlphaFoldDB" id="A0A4R2NMJ6"/>